<reference evidence="2 3" key="1">
    <citation type="submission" date="2015-01" db="EMBL/GenBank/DDBJ databases">
        <title>The Genome Sequence of Fonsecaea pedrosoi CBS 271.37.</title>
        <authorList>
            <consortium name="The Broad Institute Genomics Platform"/>
            <person name="Cuomo C."/>
            <person name="de Hoog S."/>
            <person name="Gorbushina A."/>
            <person name="Stielow B."/>
            <person name="Teixiera M."/>
            <person name="Abouelleil A."/>
            <person name="Chapman S.B."/>
            <person name="Priest M."/>
            <person name="Young S.K."/>
            <person name="Wortman J."/>
            <person name="Nusbaum C."/>
            <person name="Birren B."/>
        </authorList>
    </citation>
    <scope>NUCLEOTIDE SEQUENCE [LARGE SCALE GENOMIC DNA]</scope>
    <source>
        <strain evidence="2 3">CBS 271.37</strain>
    </source>
</reference>
<evidence type="ECO:0000313" key="2">
    <source>
        <dbReference type="EMBL" id="KIW77471.1"/>
    </source>
</evidence>
<feature type="compositionally biased region" description="Basic and acidic residues" evidence="1">
    <location>
        <begin position="146"/>
        <end position="157"/>
    </location>
</feature>
<feature type="compositionally biased region" description="Low complexity" evidence="1">
    <location>
        <begin position="158"/>
        <end position="169"/>
    </location>
</feature>
<proteinExistence type="predicted"/>
<dbReference type="VEuPathDB" id="FungiDB:Z517_09917"/>
<evidence type="ECO:0000313" key="3">
    <source>
        <dbReference type="Proteomes" id="UP000053029"/>
    </source>
</evidence>
<protein>
    <submittedName>
        <fullName evidence="2">Uncharacterized protein</fullName>
    </submittedName>
</protein>
<dbReference type="HOGENOM" id="CLU_1111354_0_0_1"/>
<organism evidence="2 3">
    <name type="scientific">Fonsecaea pedrosoi CBS 271.37</name>
    <dbReference type="NCBI Taxonomy" id="1442368"/>
    <lineage>
        <taxon>Eukaryota</taxon>
        <taxon>Fungi</taxon>
        <taxon>Dikarya</taxon>
        <taxon>Ascomycota</taxon>
        <taxon>Pezizomycotina</taxon>
        <taxon>Eurotiomycetes</taxon>
        <taxon>Chaetothyriomycetidae</taxon>
        <taxon>Chaetothyriales</taxon>
        <taxon>Herpotrichiellaceae</taxon>
        <taxon>Fonsecaea</taxon>
    </lineage>
</organism>
<gene>
    <name evidence="2" type="ORF">Z517_09917</name>
</gene>
<dbReference type="Proteomes" id="UP000053029">
    <property type="component" value="Unassembled WGS sequence"/>
</dbReference>
<dbReference type="RefSeq" id="XP_013281279.1">
    <property type="nucleotide sequence ID" value="XM_013425825.1"/>
</dbReference>
<sequence length="276" mass="30960">MSKAPFDRDLHDRIPTYEEAVAVSPNASDQDPRLRPASSTSLIRQERTRRIYELVVESLVACFATHVSNLCNHLTIVVVPADMLRSTGTLTQQNVVSPSLPNHQTTGVIITLVGSENHSSFWTQQAVIEELDLMLRRELSNPSTTKETRSERLDEKPQPQFQPQFQVQPASGASLPPRPTKSSWFKRAFVLPGPEHDPTGETGKWNLGWRSPESAESSIGDSNSMSRRREGNRILQTDEVAVQTRLQDVSFRTENEMGLLETTTVKCIWIEIEVGI</sequence>
<feature type="region of interest" description="Disordered" evidence="1">
    <location>
        <begin position="139"/>
        <end position="233"/>
    </location>
</feature>
<accession>A0A0D2DIH7</accession>
<dbReference type="AlphaFoldDB" id="A0A0D2DIH7"/>
<name>A0A0D2DIH7_9EURO</name>
<dbReference type="GeneID" id="25309407"/>
<evidence type="ECO:0000256" key="1">
    <source>
        <dbReference type="SAM" id="MobiDB-lite"/>
    </source>
</evidence>
<keyword evidence="3" id="KW-1185">Reference proteome</keyword>
<dbReference type="OrthoDB" id="3914029at2759"/>
<dbReference type="EMBL" id="KN846974">
    <property type="protein sequence ID" value="KIW77471.1"/>
    <property type="molecule type" value="Genomic_DNA"/>
</dbReference>
<feature type="compositionally biased region" description="Polar residues" evidence="1">
    <location>
        <begin position="214"/>
        <end position="225"/>
    </location>
</feature>